<evidence type="ECO:0000313" key="3">
    <source>
        <dbReference type="EMBL" id="TSJ45524.1"/>
    </source>
</evidence>
<dbReference type="InterPro" id="IPR051532">
    <property type="entry name" value="Ester_Hydrolysis_Enzymes"/>
</dbReference>
<comment type="caution">
    <text evidence="3">The sequence shown here is derived from an EMBL/GenBank/DDBJ whole genome shotgun (WGS) entry which is preliminary data.</text>
</comment>
<name>A0A556N014_9FLAO</name>
<dbReference type="PANTHER" id="PTHR30383">
    <property type="entry name" value="THIOESTERASE 1/PROTEASE 1/LYSOPHOSPHOLIPASE L1"/>
    <property type="match status" value="1"/>
</dbReference>
<accession>A0A556N014</accession>
<dbReference type="InterPro" id="IPR036514">
    <property type="entry name" value="SGNH_hydro_sf"/>
</dbReference>
<dbReference type="Proteomes" id="UP000316008">
    <property type="component" value="Unassembled WGS sequence"/>
</dbReference>
<protein>
    <recommendedName>
        <fullName evidence="2">SGNH hydrolase-type esterase domain-containing protein</fullName>
    </recommendedName>
</protein>
<feature type="domain" description="SGNH hydrolase-type esterase" evidence="2">
    <location>
        <begin position="270"/>
        <end position="424"/>
    </location>
</feature>
<reference evidence="3 4" key="1">
    <citation type="submission" date="2019-07" db="EMBL/GenBank/DDBJ databases">
        <authorList>
            <person name="Huq M.A."/>
        </authorList>
    </citation>
    <scope>NUCLEOTIDE SEQUENCE [LARGE SCALE GENOMIC DNA]</scope>
    <source>
        <strain evidence="3 4">MAH-3</strain>
    </source>
</reference>
<feature type="signal peptide" evidence="1">
    <location>
        <begin position="1"/>
        <end position="27"/>
    </location>
</feature>
<dbReference type="PROSITE" id="PS51257">
    <property type="entry name" value="PROKAR_LIPOPROTEIN"/>
    <property type="match status" value="1"/>
</dbReference>
<dbReference type="GO" id="GO:0016788">
    <property type="term" value="F:hydrolase activity, acting on ester bonds"/>
    <property type="evidence" value="ECO:0007669"/>
    <property type="project" value="UniProtKB-ARBA"/>
</dbReference>
<sequence>MFVAQMKYWMKFSFYTALLIASLIACTGQSQVEILRDKTPLDTYIYPHFHHLDTNLKHQYPFIRFETNCFRFYSPQSANWEHLFQDFRNMVNDKNCKLNFYHIGGSHLQADVYTHDIRTYLQTHWLDLPGERGLIFPFDLANTNNPWNYEFHSKNNWHTYRSVSYHRPEGIDFGLLGAIVETPDSIVEIKFNYDKTDVKPGFTRLRVYHNKGPFPYELNFGPDEILIVNKFRNETLGYTETIFTDPVDTFNLQFTRLIAGPYNLQLNAFQLGNAYPGISYTAIGINGAGLYTYLANKNFEEQLKESPPDFFAFSVGTNDANVPYSSFNPEVYKNNLEAMIRKVLAANPECAILLTVPNDAGYKKKYLNKNVARERDVIIELAKKYECPVWDFYGIMGELGSSRIWKGNGLMRGDLVHFTASGYHLKADLFIDAFEKWLQQMEKRKYIN</sequence>
<organism evidence="3 4">
    <name type="scientific">Fluviicola chungangensis</name>
    <dbReference type="NCBI Taxonomy" id="2597671"/>
    <lineage>
        <taxon>Bacteria</taxon>
        <taxon>Pseudomonadati</taxon>
        <taxon>Bacteroidota</taxon>
        <taxon>Flavobacteriia</taxon>
        <taxon>Flavobacteriales</taxon>
        <taxon>Crocinitomicaceae</taxon>
        <taxon>Fluviicola</taxon>
    </lineage>
</organism>
<dbReference type="InterPro" id="IPR013830">
    <property type="entry name" value="SGNH_hydro"/>
</dbReference>
<dbReference type="Pfam" id="PF13472">
    <property type="entry name" value="Lipase_GDSL_2"/>
    <property type="match status" value="1"/>
</dbReference>
<keyword evidence="4" id="KW-1185">Reference proteome</keyword>
<gene>
    <name evidence="3" type="ORF">FO442_07140</name>
</gene>
<dbReference type="EMBL" id="VLPL01000003">
    <property type="protein sequence ID" value="TSJ45524.1"/>
    <property type="molecule type" value="Genomic_DNA"/>
</dbReference>
<dbReference type="OrthoDB" id="9764375at2"/>
<evidence type="ECO:0000259" key="2">
    <source>
        <dbReference type="Pfam" id="PF13472"/>
    </source>
</evidence>
<dbReference type="Gene3D" id="2.60.120.1360">
    <property type="match status" value="1"/>
</dbReference>
<evidence type="ECO:0000313" key="4">
    <source>
        <dbReference type="Proteomes" id="UP000316008"/>
    </source>
</evidence>
<evidence type="ECO:0000256" key="1">
    <source>
        <dbReference type="SAM" id="SignalP"/>
    </source>
</evidence>
<dbReference type="SUPFAM" id="SSF52266">
    <property type="entry name" value="SGNH hydrolase"/>
    <property type="match status" value="1"/>
</dbReference>
<keyword evidence="1" id="KW-0732">Signal</keyword>
<dbReference type="AlphaFoldDB" id="A0A556N014"/>
<dbReference type="Gene3D" id="3.40.50.1110">
    <property type="entry name" value="SGNH hydrolase"/>
    <property type="match status" value="1"/>
</dbReference>
<feature type="chain" id="PRO_5021800168" description="SGNH hydrolase-type esterase domain-containing protein" evidence="1">
    <location>
        <begin position="28"/>
        <end position="448"/>
    </location>
</feature>
<proteinExistence type="predicted"/>